<evidence type="ECO:0000313" key="7">
    <source>
        <dbReference type="Proteomes" id="UP001190640"/>
    </source>
</evidence>
<feature type="transmembrane region" description="Helical" evidence="6">
    <location>
        <begin position="237"/>
        <end position="259"/>
    </location>
</feature>
<dbReference type="Proteomes" id="UP001190640">
    <property type="component" value="Chromosome 2"/>
</dbReference>
<keyword evidence="3 6" id="KW-0812">Transmembrane</keyword>
<keyword evidence="5 6" id="KW-0472">Membrane</keyword>
<evidence type="ECO:0000256" key="3">
    <source>
        <dbReference type="ARBA" id="ARBA00022692"/>
    </source>
</evidence>
<keyword evidence="4 6" id="KW-1133">Transmembrane helix</keyword>
<proteinExistence type="inferred from homology"/>
<reference evidence="8" key="1">
    <citation type="submission" date="2025-08" db="UniProtKB">
        <authorList>
            <consortium name="RefSeq"/>
        </authorList>
    </citation>
    <scope>IDENTIFICATION</scope>
    <source>
        <tissue evidence="8">Blood</tissue>
    </source>
</reference>
<feature type="transmembrane region" description="Helical" evidence="6">
    <location>
        <begin position="274"/>
        <end position="292"/>
    </location>
</feature>
<feature type="transmembrane region" description="Helical" evidence="6">
    <location>
        <begin position="70"/>
        <end position="95"/>
    </location>
</feature>
<protein>
    <submittedName>
        <fullName evidence="8">Membrane-spanning 4-domains subfamily A member 8-like</fullName>
    </submittedName>
</protein>
<feature type="transmembrane region" description="Helical" evidence="6">
    <location>
        <begin position="299"/>
        <end position="323"/>
    </location>
</feature>
<dbReference type="GO" id="GO:0007166">
    <property type="term" value="P:cell surface receptor signaling pathway"/>
    <property type="evidence" value="ECO:0007669"/>
    <property type="project" value="TreeGrafter"/>
</dbReference>
<accession>A0AA97IUU2</accession>
<dbReference type="Pfam" id="PF04103">
    <property type="entry name" value="CD20"/>
    <property type="match status" value="2"/>
</dbReference>
<feature type="transmembrane region" description="Helical" evidence="6">
    <location>
        <begin position="102"/>
        <end position="121"/>
    </location>
</feature>
<keyword evidence="7" id="KW-1185">Reference proteome</keyword>
<dbReference type="PANTHER" id="PTHR23320">
    <property type="entry name" value="MEMBRANE-SPANNING 4-DOMAINS SUBFAMILY A MS4A -RELATED"/>
    <property type="match status" value="1"/>
</dbReference>
<dbReference type="InterPro" id="IPR007237">
    <property type="entry name" value="CD20-like"/>
</dbReference>
<feature type="transmembrane region" description="Helical" evidence="6">
    <location>
        <begin position="335"/>
        <end position="355"/>
    </location>
</feature>
<dbReference type="KEGG" id="emc:129323486"/>
<name>A0AA97IUU2_EUBMA</name>
<dbReference type="PANTHER" id="PTHR23320:SF155">
    <property type="entry name" value="MEMBRANE-SPANNING 4-DOMAINS SUBFAMILY A MEMBER 8"/>
    <property type="match status" value="1"/>
</dbReference>
<evidence type="ECO:0000313" key="8">
    <source>
        <dbReference type="RefSeq" id="XP_054826000.1"/>
    </source>
</evidence>
<evidence type="ECO:0000256" key="4">
    <source>
        <dbReference type="ARBA" id="ARBA00022989"/>
    </source>
</evidence>
<dbReference type="GO" id="GO:0005886">
    <property type="term" value="C:plasma membrane"/>
    <property type="evidence" value="ECO:0007669"/>
    <property type="project" value="TreeGrafter"/>
</dbReference>
<gene>
    <name evidence="8" type="primary">LOC129323486</name>
</gene>
<evidence type="ECO:0000256" key="2">
    <source>
        <dbReference type="ARBA" id="ARBA00009565"/>
    </source>
</evidence>
<organism evidence="7 8">
    <name type="scientific">Eublepharis macularius</name>
    <name type="common">Leopard gecko</name>
    <name type="synonym">Cyrtodactylus macularius</name>
    <dbReference type="NCBI Taxonomy" id="481883"/>
    <lineage>
        <taxon>Eukaryota</taxon>
        <taxon>Metazoa</taxon>
        <taxon>Chordata</taxon>
        <taxon>Craniata</taxon>
        <taxon>Vertebrata</taxon>
        <taxon>Euteleostomi</taxon>
        <taxon>Lepidosauria</taxon>
        <taxon>Squamata</taxon>
        <taxon>Bifurcata</taxon>
        <taxon>Gekkota</taxon>
        <taxon>Eublepharidae</taxon>
        <taxon>Eublepharinae</taxon>
        <taxon>Eublepharis</taxon>
    </lineage>
</organism>
<comment type="subcellular location">
    <subcellularLocation>
        <location evidence="1">Membrane</location>
        <topology evidence="1">Multi-pass membrane protein</topology>
    </subcellularLocation>
</comment>
<comment type="similarity">
    <text evidence="2">Belongs to the MS4A family.</text>
</comment>
<dbReference type="InterPro" id="IPR030417">
    <property type="entry name" value="MS4A"/>
</dbReference>
<feature type="transmembrane region" description="Helical" evidence="6">
    <location>
        <begin position="141"/>
        <end position="161"/>
    </location>
</feature>
<dbReference type="GeneID" id="129323486"/>
<evidence type="ECO:0000256" key="1">
    <source>
        <dbReference type="ARBA" id="ARBA00004141"/>
    </source>
</evidence>
<dbReference type="AlphaFoldDB" id="A0AA97IUU2"/>
<sequence>MANGSMLFIPSNGANIVQGGQLIPGTVIPSGGVIQYGGQQPGNSNSQPEQNPQQRVQEKLRKVETKTLGAIQIIIGLMHIGFGGVSAVLVGLYYIPLAVVALYPFWGGIFFIASGSLSVSAENPMCASLVKCSVGMNITSAVMALIGMILYIAELAINSLLAMARHPGEKATDTTMLIPPIDANIIQEGRVIPGTIIQPVTATQYTNQLHGSLNNHPQQSSPMGLWEKLHKVESSTLGAVQIIIGLIHIGFGSVSAVLWNEYRPYIPLATHGAYPFWGGAFFIASGSLSVSAENVRNTCLVQCSVGMNITSAIMALIGAILYTTELITNLLDLDYYLTESVGFGLGFLLLIFSLLEFCITVSTAHFGCQATCCKNDMTIVVVPYTIIRDGVISGEDVPAEANLSHPAHDNANFCP</sequence>
<evidence type="ECO:0000256" key="5">
    <source>
        <dbReference type="ARBA" id="ARBA00023136"/>
    </source>
</evidence>
<evidence type="ECO:0000256" key="6">
    <source>
        <dbReference type="SAM" id="Phobius"/>
    </source>
</evidence>
<dbReference type="RefSeq" id="XP_054826000.1">
    <property type="nucleotide sequence ID" value="XM_054970025.1"/>
</dbReference>